<dbReference type="Proteomes" id="UP000235392">
    <property type="component" value="Unassembled WGS sequence"/>
</dbReference>
<organism evidence="2 3">
    <name type="scientific">Puccinia coronata f. sp. avenae</name>
    <dbReference type="NCBI Taxonomy" id="200324"/>
    <lineage>
        <taxon>Eukaryota</taxon>
        <taxon>Fungi</taxon>
        <taxon>Dikarya</taxon>
        <taxon>Basidiomycota</taxon>
        <taxon>Pucciniomycotina</taxon>
        <taxon>Pucciniomycetes</taxon>
        <taxon>Pucciniales</taxon>
        <taxon>Pucciniaceae</taxon>
        <taxon>Puccinia</taxon>
    </lineage>
</organism>
<accession>A0A2N5SX24</accession>
<feature type="region of interest" description="Disordered" evidence="1">
    <location>
        <begin position="1"/>
        <end position="24"/>
    </location>
</feature>
<comment type="caution">
    <text evidence="2">The sequence shown here is derived from an EMBL/GenBank/DDBJ whole genome shotgun (WGS) entry which is preliminary data.</text>
</comment>
<feature type="region of interest" description="Disordered" evidence="1">
    <location>
        <begin position="260"/>
        <end position="288"/>
    </location>
</feature>
<name>A0A2N5SX24_9BASI</name>
<sequence length="500" mass="55090">MPPSQPTQHLPIGGTSDTNNKSDDFVLSTSDLEVENQLKDAENHGSKEWFLPQEMQSFTTFIDHNCKIDSQGYPLYPNGRTTFVKFPKDEVLNFGTVGFTKRISSETPKEGGWKVTRVYCLGVISCDHAECKWAASPPTGGTKQIDVYLKRQGQLLTQACPCVSLNGQLARATAVSLDSINTSKMLELDPSLADNPAADHPDDATGPSISDTAGVTNETHRCDDEAEQLQQEFESHAKSMEEIHKKIVSKKSASKAFSNLAKHTAKNRKAKDQSSTQQRPHQPISGEVKNLIEKEILENGKKQVEVAKSFNILDQQVRCIIDDARNGKTTASTNPRGSKSKLTTDVITSVLLLLEQDPSTTLKKLAEHVKAEFNIQVSPAAIQKTLKSIEVTWKTVTPIPQKWNEAAFLQQRHDYVLNRVTNVGQKLIFIDESGFNSQTHPSHGYAISGQAAAFKTNARGSMINLLGAMSEEGMIYFELLNEDGKKKTGTSAINICNFLI</sequence>
<evidence type="ECO:0000313" key="2">
    <source>
        <dbReference type="EMBL" id="PLW17776.1"/>
    </source>
</evidence>
<feature type="region of interest" description="Disordered" evidence="1">
    <location>
        <begin position="191"/>
        <end position="221"/>
    </location>
</feature>
<protein>
    <recommendedName>
        <fullName evidence="4">Tc1-like transposase DDE domain-containing protein</fullName>
    </recommendedName>
</protein>
<evidence type="ECO:0008006" key="4">
    <source>
        <dbReference type="Google" id="ProtNLM"/>
    </source>
</evidence>
<feature type="compositionally biased region" description="Polar residues" evidence="1">
    <location>
        <begin position="207"/>
        <end position="217"/>
    </location>
</feature>
<evidence type="ECO:0000313" key="3">
    <source>
        <dbReference type="Proteomes" id="UP000235392"/>
    </source>
</evidence>
<dbReference type="AlphaFoldDB" id="A0A2N5SX24"/>
<dbReference type="InterPro" id="IPR009057">
    <property type="entry name" value="Homeodomain-like_sf"/>
</dbReference>
<reference evidence="2 3" key="1">
    <citation type="submission" date="2017-11" db="EMBL/GenBank/DDBJ databases">
        <title>De novo assembly and phasing of dikaryotic genomes from two isolates of Puccinia coronata f. sp. avenae, the causal agent of oat crown rust.</title>
        <authorList>
            <person name="Miller M.E."/>
            <person name="Zhang Y."/>
            <person name="Omidvar V."/>
            <person name="Sperschneider J."/>
            <person name="Schwessinger B."/>
            <person name="Raley C."/>
            <person name="Palmer J.M."/>
            <person name="Garnica D."/>
            <person name="Upadhyaya N."/>
            <person name="Rathjen J."/>
            <person name="Taylor J.M."/>
            <person name="Park R.F."/>
            <person name="Dodds P.N."/>
            <person name="Hirsch C.D."/>
            <person name="Kianian S.F."/>
            <person name="Figueroa M."/>
        </authorList>
    </citation>
    <scope>NUCLEOTIDE SEQUENCE [LARGE SCALE GENOMIC DNA]</scope>
    <source>
        <strain evidence="2">12SD80</strain>
    </source>
</reference>
<evidence type="ECO:0000256" key="1">
    <source>
        <dbReference type="SAM" id="MobiDB-lite"/>
    </source>
</evidence>
<dbReference type="SUPFAM" id="SSF46689">
    <property type="entry name" value="Homeodomain-like"/>
    <property type="match status" value="1"/>
</dbReference>
<dbReference type="EMBL" id="PGCI01000745">
    <property type="protein sequence ID" value="PLW17776.1"/>
    <property type="molecule type" value="Genomic_DNA"/>
</dbReference>
<proteinExistence type="predicted"/>
<gene>
    <name evidence="2" type="ORF">PCASD_22107</name>
</gene>